<evidence type="ECO:0000313" key="2">
    <source>
        <dbReference type="Ensembl" id="ENSNMLP00000024570.1"/>
    </source>
</evidence>
<dbReference type="Ensembl" id="ENSNMLT00000027484.1">
    <property type="protein sequence ID" value="ENSNMLP00000024570.1"/>
    <property type="gene ID" value="ENSNMLG00000015741.1"/>
</dbReference>
<dbReference type="Proteomes" id="UP000694523">
    <property type="component" value="Unplaced"/>
</dbReference>
<keyword evidence="1" id="KW-1133">Transmembrane helix</keyword>
<dbReference type="InterPro" id="IPR052958">
    <property type="entry name" value="IFN-induced_PKR_regulator"/>
</dbReference>
<dbReference type="PANTHER" id="PTHR46289:SF2">
    <property type="entry name" value="THAP DOMAIN CONTAINING 12"/>
    <property type="match status" value="1"/>
</dbReference>
<accession>A0A8C6TSY1</accession>
<keyword evidence="1" id="KW-0472">Membrane</keyword>
<reference evidence="2" key="1">
    <citation type="submission" date="2025-08" db="UniProtKB">
        <authorList>
            <consortium name="Ensembl"/>
        </authorList>
    </citation>
    <scope>IDENTIFICATION</scope>
</reference>
<keyword evidence="1" id="KW-0812">Transmembrane</keyword>
<sequence length="703" mass="78804">MPREALEESPETCYSRWRKREDFFDVLVDTLEGVLSCLDAVSSSAAGAKSLYAQVFFSALRNVDFIICLVIMKNACAPLRNCSTVFRCGNPADILCEVEKIPSIIETLSNTLANITTVHSSWFDQAFQLATRIAPEQVCFSEEVNSFESPEIYYRESLSIPLLTSLIDEMKYSFAESHLKALSALSLLPTCSPQPILTESTDKPFSLFLKELPEPEAAEQEINAWSAVWREKYQDVAPPTSIAETLAHVESKNHPTVTLLLKQVAVLPSVSMEFDLMKTTLNSIREKWGLNMEFCRGQAMLSVGEVGAQMSAVCAALATKYPKAIRTISSALSLNVWLAKSSPVTEIANGALLIQKMLQWFTEDVERQNRLEDMILHVFRTDEGKGNELRDKLVKNWDKSHVVHQVIVESLEAVVLCLNELKGQGSSTSDQQRALQFFTAIRSFDFILVTVVQKNVLKVTEKLSEGLLGKPLDVLMSVNSLPDVKAQLGQLLTDIDTHHKAWFDEAVALASKLHVPMLHSALLEPLSEFYKESVSTKAVGHSISEVDGLFTEKVTDTLKCLEIVPYAMSKVETSILSGLVSSLYKADLPDEVSLYTEMKLWKDKWLDPLAGYLPTTVLDALKTSQIRSFVNIETLLRLQVILPFSRRESHFRQGKRSLQEFTGLPLHLQISINIRYFVQVAAAFSIFYYLKSKNICPKKKVPR</sequence>
<evidence type="ECO:0000313" key="3">
    <source>
        <dbReference type="Proteomes" id="UP000694523"/>
    </source>
</evidence>
<feature type="transmembrane region" description="Helical" evidence="1">
    <location>
        <begin position="674"/>
        <end position="690"/>
    </location>
</feature>
<dbReference type="PANTHER" id="PTHR46289">
    <property type="entry name" value="52 KDA REPRESSOR OF THE INHIBITOR OF THE PROTEIN KINASE-LIKE PROTEIN-RELATED"/>
    <property type="match status" value="1"/>
</dbReference>
<name>A0A8C6TSY1_9GOBI</name>
<proteinExistence type="predicted"/>
<evidence type="ECO:0000256" key="1">
    <source>
        <dbReference type="SAM" id="Phobius"/>
    </source>
</evidence>
<organism evidence="2 3">
    <name type="scientific">Neogobius melanostomus</name>
    <name type="common">round goby</name>
    <dbReference type="NCBI Taxonomy" id="47308"/>
    <lineage>
        <taxon>Eukaryota</taxon>
        <taxon>Metazoa</taxon>
        <taxon>Chordata</taxon>
        <taxon>Craniata</taxon>
        <taxon>Vertebrata</taxon>
        <taxon>Euteleostomi</taxon>
        <taxon>Actinopterygii</taxon>
        <taxon>Neopterygii</taxon>
        <taxon>Teleostei</taxon>
        <taxon>Neoteleostei</taxon>
        <taxon>Acanthomorphata</taxon>
        <taxon>Gobiaria</taxon>
        <taxon>Gobiiformes</taxon>
        <taxon>Gobioidei</taxon>
        <taxon>Gobiidae</taxon>
        <taxon>Benthophilinae</taxon>
        <taxon>Neogobiini</taxon>
        <taxon>Neogobius</taxon>
    </lineage>
</organism>
<reference evidence="2" key="2">
    <citation type="submission" date="2025-09" db="UniProtKB">
        <authorList>
            <consortium name="Ensembl"/>
        </authorList>
    </citation>
    <scope>IDENTIFICATION</scope>
</reference>
<keyword evidence="3" id="KW-1185">Reference proteome</keyword>
<dbReference type="AlphaFoldDB" id="A0A8C6TSY1"/>
<protein>
    <submittedName>
        <fullName evidence="2">Uncharacterized protein</fullName>
    </submittedName>
</protein>